<reference evidence="4 5" key="1">
    <citation type="journal article" date="2024" name="Nat. Commun.">
        <title>Phylogenomics reveals the evolutionary origins of lichenization in chlorophyte algae.</title>
        <authorList>
            <person name="Puginier C."/>
            <person name="Libourel C."/>
            <person name="Otte J."/>
            <person name="Skaloud P."/>
            <person name="Haon M."/>
            <person name="Grisel S."/>
            <person name="Petersen M."/>
            <person name="Berrin J.G."/>
            <person name="Delaux P.M."/>
            <person name="Dal Grande F."/>
            <person name="Keller J."/>
        </authorList>
    </citation>
    <scope>NUCLEOTIDE SEQUENCE [LARGE SCALE GENOMIC DNA]</scope>
    <source>
        <strain evidence="4 5">SAG 2043</strain>
    </source>
</reference>
<organism evidence="4 5">
    <name type="scientific">[Myrmecia] bisecta</name>
    <dbReference type="NCBI Taxonomy" id="41462"/>
    <lineage>
        <taxon>Eukaryota</taxon>
        <taxon>Viridiplantae</taxon>
        <taxon>Chlorophyta</taxon>
        <taxon>core chlorophytes</taxon>
        <taxon>Trebouxiophyceae</taxon>
        <taxon>Trebouxiales</taxon>
        <taxon>Trebouxiaceae</taxon>
        <taxon>Myrmecia</taxon>
    </lineage>
</organism>
<evidence type="ECO:0000313" key="4">
    <source>
        <dbReference type="EMBL" id="KAK9823529.1"/>
    </source>
</evidence>
<evidence type="ECO:0000313" key="5">
    <source>
        <dbReference type="Proteomes" id="UP001489004"/>
    </source>
</evidence>
<feature type="compositionally biased region" description="Polar residues" evidence="1">
    <location>
        <begin position="1"/>
        <end position="28"/>
    </location>
</feature>
<feature type="transmembrane region" description="Helical" evidence="2">
    <location>
        <begin position="46"/>
        <end position="65"/>
    </location>
</feature>
<feature type="region of interest" description="Disordered" evidence="1">
    <location>
        <begin position="1"/>
        <end position="42"/>
    </location>
</feature>
<keyword evidence="5" id="KW-1185">Reference proteome</keyword>
<comment type="caution">
    <text evidence="4">The sequence shown here is derived from an EMBL/GenBank/DDBJ whole genome shotgun (WGS) entry which is preliminary data.</text>
</comment>
<evidence type="ECO:0000256" key="2">
    <source>
        <dbReference type="SAM" id="Phobius"/>
    </source>
</evidence>
<keyword evidence="2" id="KW-1133">Transmembrane helix</keyword>
<feature type="domain" description="DUF7164" evidence="3">
    <location>
        <begin position="96"/>
        <end position="375"/>
    </location>
</feature>
<keyword evidence="2" id="KW-0472">Membrane</keyword>
<keyword evidence="2" id="KW-0812">Transmembrane</keyword>
<dbReference type="Pfam" id="PF23741">
    <property type="entry name" value="DUF7164"/>
    <property type="match status" value="1"/>
</dbReference>
<dbReference type="AlphaFoldDB" id="A0AAW1QQ00"/>
<gene>
    <name evidence="4" type="ORF">WJX72_003444</name>
</gene>
<name>A0AAW1QQ00_9CHLO</name>
<sequence>MACSANRSGQPTNLPTLTGVTQQQSVQEDQSDCNPARSKSPGKRRATLVVLAGLLLLVHCAVHLGKWHNRVLRLHSPPVPTQHIIDLREVRPQQASSQGKPATKLDLLVFGERMVAASLPEPCLLADLRRSGGKNSNGTAWVDALADAVLTPDEPQCIFIPFPGINMTKWFGYGYANSLMFFEDPAIRAFLNHYSAIVRTDFDVFLTPALLELILPPGHFMTGRGGYSTELVTRQRLNATAHKLRLRHRGIHHVGSTWYGPPAQMAEAAFLTNRLQRHLLVNEFEQKAGGGPVHLLDAVGWPEWYAGVTLLYAGELALNHLMDNFTRTEGFDGHSDSDAPLGGELLTIHCWHSNKPFGKFQFFAHQYSKVAIDSLNPGIVKDYCMDIAVRSVRHLTN</sequence>
<proteinExistence type="predicted"/>
<evidence type="ECO:0000256" key="1">
    <source>
        <dbReference type="SAM" id="MobiDB-lite"/>
    </source>
</evidence>
<evidence type="ECO:0000259" key="3">
    <source>
        <dbReference type="Pfam" id="PF23741"/>
    </source>
</evidence>
<dbReference type="Proteomes" id="UP001489004">
    <property type="component" value="Unassembled WGS sequence"/>
</dbReference>
<accession>A0AAW1QQ00</accession>
<dbReference type="EMBL" id="JALJOR010000002">
    <property type="protein sequence ID" value="KAK9823529.1"/>
    <property type="molecule type" value="Genomic_DNA"/>
</dbReference>
<dbReference type="InterPro" id="IPR055588">
    <property type="entry name" value="DUF7164"/>
</dbReference>
<protein>
    <recommendedName>
        <fullName evidence="3">DUF7164 domain-containing protein</fullName>
    </recommendedName>
</protein>